<evidence type="ECO:0000313" key="13">
    <source>
        <dbReference type="Proteomes" id="UP000829291"/>
    </source>
</evidence>
<dbReference type="InParanoid" id="A0A6J0BFK3"/>
<comment type="pathway">
    <text evidence="2">Energy metabolism; oxidative phosphorylation.</text>
</comment>
<dbReference type="AlphaFoldDB" id="A0A6J0BFK3"/>
<dbReference type="FunFam" id="4.10.95.10:FF:000001">
    <property type="entry name" value="Cytochrome c oxidase subunit 6A, mitochondrial"/>
    <property type="match status" value="1"/>
</dbReference>
<dbReference type="UniPathway" id="UPA00705"/>
<keyword evidence="13" id="KW-1185">Reference proteome</keyword>
<dbReference type="GO" id="GO:0030234">
    <property type="term" value="F:enzyme regulator activity"/>
    <property type="evidence" value="ECO:0007669"/>
    <property type="project" value="TreeGrafter"/>
</dbReference>
<evidence type="ECO:0000256" key="1">
    <source>
        <dbReference type="ARBA" id="ARBA00004434"/>
    </source>
</evidence>
<dbReference type="OrthoDB" id="5947505at2759"/>
<dbReference type="GO" id="GO:0006123">
    <property type="term" value="P:mitochondrial electron transport, cytochrome c to oxygen"/>
    <property type="evidence" value="ECO:0007669"/>
    <property type="project" value="TreeGrafter"/>
</dbReference>
<proteinExistence type="inferred from homology"/>
<dbReference type="InterPro" id="IPR036418">
    <property type="entry name" value="Cyt_c_oxidase_su6a_sf"/>
</dbReference>
<keyword evidence="7" id="KW-1133">Transmembrane helix</keyword>
<name>A0A6J0BFK3_NEOLC</name>
<evidence type="ECO:0000256" key="6">
    <source>
        <dbReference type="ARBA" id="ARBA00022946"/>
    </source>
</evidence>
<dbReference type="PROSITE" id="PS01329">
    <property type="entry name" value="COX6A"/>
    <property type="match status" value="1"/>
</dbReference>
<dbReference type="SUPFAM" id="SSF81411">
    <property type="entry name" value="Mitochondrial cytochrome c oxidase subunit VIa"/>
    <property type="match status" value="1"/>
</dbReference>
<dbReference type="PANTHER" id="PTHR11504:SF0">
    <property type="entry name" value="CYTOCHROME C OXIDASE SUBUNIT"/>
    <property type="match status" value="1"/>
</dbReference>
<gene>
    <name evidence="14" type="primary">LOC107219281</name>
</gene>
<evidence type="ECO:0000313" key="14">
    <source>
        <dbReference type="RefSeq" id="XP_015512952.1"/>
    </source>
</evidence>
<dbReference type="RefSeq" id="XP_015512952.1">
    <property type="nucleotide sequence ID" value="XM_015657466.2"/>
</dbReference>
<dbReference type="Pfam" id="PF02046">
    <property type="entry name" value="COX6A"/>
    <property type="match status" value="1"/>
</dbReference>
<dbReference type="Proteomes" id="UP000829291">
    <property type="component" value="Chromosome 5"/>
</dbReference>
<dbReference type="Gene3D" id="4.10.95.10">
    <property type="entry name" value="Cytochrome c oxidase, subunit VIa"/>
    <property type="match status" value="1"/>
</dbReference>
<comment type="similarity">
    <text evidence="3 11">Belongs to the cytochrome c oxidase subunit 6A family.</text>
</comment>
<sequence length="110" mass="12534">MAASRVVIASLRKYSTGHNFTGGSAVTGHGPETVKLWKNISYFVAFPSIIVCSIYNYLKHQEAHNQPRPEFVPYEYLCIRNKPFPWGDGNHSFFHNPHKNALPTGYEDEH</sequence>
<evidence type="ECO:0000256" key="8">
    <source>
        <dbReference type="ARBA" id="ARBA00023002"/>
    </source>
</evidence>
<dbReference type="GeneID" id="107219281"/>
<comment type="subcellular location">
    <subcellularLocation>
        <location evidence="1">Mitochondrion inner membrane</location>
        <topology evidence="1">Single-pass membrane protein</topology>
    </subcellularLocation>
</comment>
<dbReference type="GO" id="GO:0016491">
    <property type="term" value="F:oxidoreductase activity"/>
    <property type="evidence" value="ECO:0007669"/>
    <property type="project" value="UniProtKB-KW"/>
</dbReference>
<organism evidence="14">
    <name type="scientific">Neodiprion lecontei</name>
    <name type="common">Redheaded pine sawfly</name>
    <dbReference type="NCBI Taxonomy" id="441921"/>
    <lineage>
        <taxon>Eukaryota</taxon>
        <taxon>Metazoa</taxon>
        <taxon>Ecdysozoa</taxon>
        <taxon>Arthropoda</taxon>
        <taxon>Hexapoda</taxon>
        <taxon>Insecta</taxon>
        <taxon>Pterygota</taxon>
        <taxon>Neoptera</taxon>
        <taxon>Endopterygota</taxon>
        <taxon>Hymenoptera</taxon>
        <taxon>Tenthredinoidea</taxon>
        <taxon>Diprionidae</taxon>
        <taxon>Diprioninae</taxon>
        <taxon>Neodiprion</taxon>
    </lineage>
</organism>
<dbReference type="InterPro" id="IPR018507">
    <property type="entry name" value="Cyt_c_oxidase_su6a_CS"/>
</dbReference>
<dbReference type="FunCoup" id="A0A6J0BFK3">
    <property type="interactions" value="313"/>
</dbReference>
<dbReference type="PIRSF" id="PIRSF000277">
    <property type="entry name" value="COX6A1"/>
    <property type="match status" value="1"/>
</dbReference>
<dbReference type="InterPro" id="IPR001349">
    <property type="entry name" value="Cyt_c_oxidase_su6a"/>
</dbReference>
<keyword evidence="8" id="KW-0560">Oxidoreductase</keyword>
<keyword evidence="4" id="KW-0812">Transmembrane</keyword>
<dbReference type="GO" id="GO:0005743">
    <property type="term" value="C:mitochondrial inner membrane"/>
    <property type="evidence" value="ECO:0007669"/>
    <property type="project" value="UniProtKB-SubCell"/>
</dbReference>
<evidence type="ECO:0000256" key="11">
    <source>
        <dbReference type="RuleBase" id="RU004396"/>
    </source>
</evidence>
<dbReference type="CDD" id="cd00925">
    <property type="entry name" value="Cyt_c_Oxidase_VIa"/>
    <property type="match status" value="1"/>
</dbReference>
<dbReference type="KEGG" id="nlo:107219281"/>
<keyword evidence="10 12" id="KW-0472">Membrane</keyword>
<reference evidence="14" key="1">
    <citation type="submission" date="2025-08" db="UniProtKB">
        <authorList>
            <consortium name="RefSeq"/>
        </authorList>
    </citation>
    <scope>IDENTIFICATION</scope>
    <source>
        <tissue evidence="14">Thorax and Abdomen</tissue>
    </source>
</reference>
<keyword evidence="6" id="KW-0809">Transit peptide</keyword>
<evidence type="ECO:0000256" key="5">
    <source>
        <dbReference type="ARBA" id="ARBA00022792"/>
    </source>
</evidence>
<evidence type="ECO:0000256" key="7">
    <source>
        <dbReference type="ARBA" id="ARBA00022989"/>
    </source>
</evidence>
<dbReference type="PANTHER" id="PTHR11504">
    <property type="entry name" value="CYTOCHROME C OXIDASE POLYPEPTIDE VIA"/>
    <property type="match status" value="1"/>
</dbReference>
<evidence type="ECO:0000256" key="4">
    <source>
        <dbReference type="ARBA" id="ARBA00022692"/>
    </source>
</evidence>
<accession>A0A6J0BFK3</accession>
<evidence type="ECO:0000256" key="12">
    <source>
        <dbReference type="RuleBase" id="RU004397"/>
    </source>
</evidence>
<evidence type="ECO:0000256" key="9">
    <source>
        <dbReference type="ARBA" id="ARBA00023128"/>
    </source>
</evidence>
<evidence type="ECO:0000256" key="2">
    <source>
        <dbReference type="ARBA" id="ARBA00004673"/>
    </source>
</evidence>
<evidence type="ECO:0000256" key="10">
    <source>
        <dbReference type="ARBA" id="ARBA00023136"/>
    </source>
</evidence>
<keyword evidence="9 12" id="KW-0496">Mitochondrion</keyword>
<evidence type="ECO:0000256" key="3">
    <source>
        <dbReference type="ARBA" id="ARBA00005553"/>
    </source>
</evidence>
<protein>
    <recommendedName>
        <fullName evidence="12">Cytochrome c oxidase subunit</fullName>
    </recommendedName>
    <alternativeName>
        <fullName evidence="12">Cytochrome c oxidase polypeptide VIa</fullName>
    </alternativeName>
</protein>
<keyword evidence="5 12" id="KW-0999">Mitochondrion inner membrane</keyword>